<dbReference type="EMBL" id="CASHTH010004339">
    <property type="protein sequence ID" value="CAI8056238.1"/>
    <property type="molecule type" value="Genomic_DNA"/>
</dbReference>
<dbReference type="PANTHER" id="PTHR11254">
    <property type="entry name" value="HECT DOMAIN UBIQUITIN-PROTEIN LIGASE"/>
    <property type="match status" value="1"/>
</dbReference>
<dbReference type="InterPro" id="IPR050409">
    <property type="entry name" value="E3_ubiq-protein_ligase"/>
</dbReference>
<evidence type="ECO:0000313" key="9">
    <source>
        <dbReference type="Proteomes" id="UP001174909"/>
    </source>
</evidence>
<comment type="catalytic activity">
    <reaction evidence="1">
        <text>S-ubiquitinyl-[E2 ubiquitin-conjugating enzyme]-L-cysteine + [acceptor protein]-L-lysine = [E2 ubiquitin-conjugating enzyme]-L-cysteine + N(6)-ubiquitinyl-[acceptor protein]-L-lysine.</text>
        <dbReference type="EC" id="2.3.2.26"/>
    </reaction>
</comment>
<dbReference type="GO" id="GO:0043161">
    <property type="term" value="P:proteasome-mediated ubiquitin-dependent protein catabolic process"/>
    <property type="evidence" value="ECO:0007669"/>
    <property type="project" value="TreeGrafter"/>
</dbReference>
<dbReference type="Pfam" id="PF00632">
    <property type="entry name" value="HECT"/>
    <property type="match status" value="1"/>
</dbReference>
<evidence type="ECO:0000256" key="6">
    <source>
        <dbReference type="PROSITE-ProRule" id="PRU00104"/>
    </source>
</evidence>
<dbReference type="GO" id="GO:0061630">
    <property type="term" value="F:ubiquitin protein ligase activity"/>
    <property type="evidence" value="ECO:0007669"/>
    <property type="project" value="UniProtKB-EC"/>
</dbReference>
<evidence type="ECO:0000313" key="8">
    <source>
        <dbReference type="EMBL" id="CAI8056238.1"/>
    </source>
</evidence>
<dbReference type="Proteomes" id="UP001174909">
    <property type="component" value="Unassembled WGS sequence"/>
</dbReference>
<dbReference type="GO" id="GO:0016567">
    <property type="term" value="P:protein ubiquitination"/>
    <property type="evidence" value="ECO:0007669"/>
    <property type="project" value="TreeGrafter"/>
</dbReference>
<dbReference type="SUPFAM" id="SSF56204">
    <property type="entry name" value="Hect, E3 ligase catalytic domain"/>
    <property type="match status" value="1"/>
</dbReference>
<dbReference type="Gene3D" id="3.30.2410.10">
    <property type="entry name" value="Hect, E3 ligase catalytic domain"/>
    <property type="match status" value="1"/>
</dbReference>
<evidence type="ECO:0000256" key="3">
    <source>
        <dbReference type="ARBA" id="ARBA00012485"/>
    </source>
</evidence>
<evidence type="ECO:0000259" key="7">
    <source>
        <dbReference type="PROSITE" id="PS50237"/>
    </source>
</evidence>
<comment type="caution">
    <text evidence="6">Lacks conserved residue(s) required for the propagation of feature annotation.</text>
</comment>
<dbReference type="InterPro" id="IPR000569">
    <property type="entry name" value="HECT_dom"/>
</dbReference>
<evidence type="ECO:0000256" key="1">
    <source>
        <dbReference type="ARBA" id="ARBA00000885"/>
    </source>
</evidence>
<proteinExistence type="predicted"/>
<keyword evidence="4" id="KW-0808">Transferase</keyword>
<comment type="pathway">
    <text evidence="2">Protein modification; protein ubiquitination.</text>
</comment>
<dbReference type="AlphaFoldDB" id="A0AA35TYF7"/>
<gene>
    <name evidence="8" type="ORF">GBAR_LOCUS30647</name>
</gene>
<keyword evidence="9" id="KW-1185">Reference proteome</keyword>
<reference evidence="8" key="1">
    <citation type="submission" date="2023-03" db="EMBL/GenBank/DDBJ databases">
        <authorList>
            <person name="Steffen K."/>
            <person name="Cardenas P."/>
        </authorList>
    </citation>
    <scope>NUCLEOTIDE SEQUENCE</scope>
</reference>
<dbReference type="SMART" id="SM00119">
    <property type="entry name" value="HECTc"/>
    <property type="match status" value="1"/>
</dbReference>
<protein>
    <recommendedName>
        <fullName evidence="3">HECT-type E3 ubiquitin transferase</fullName>
        <ecNumber evidence="3">2.3.2.26</ecNumber>
    </recommendedName>
</protein>
<evidence type="ECO:0000256" key="5">
    <source>
        <dbReference type="ARBA" id="ARBA00022786"/>
    </source>
</evidence>
<dbReference type="PROSITE" id="PS50237">
    <property type="entry name" value="HECT"/>
    <property type="match status" value="1"/>
</dbReference>
<comment type="caution">
    <text evidence="8">The sequence shown here is derived from an EMBL/GenBank/DDBJ whole genome shotgun (WGS) entry which is preliminary data.</text>
</comment>
<keyword evidence="5 6" id="KW-0833">Ubl conjugation pathway</keyword>
<evidence type="ECO:0000256" key="2">
    <source>
        <dbReference type="ARBA" id="ARBA00004906"/>
    </source>
</evidence>
<dbReference type="EC" id="2.3.2.26" evidence="3"/>
<dbReference type="FunFam" id="3.90.1750.10:FF:000026">
    <property type="entry name" value="E3 ubiquitin-protein ligase HACE1"/>
    <property type="match status" value="1"/>
</dbReference>
<dbReference type="Gene3D" id="3.30.2160.10">
    <property type="entry name" value="Hect, E3 ligase catalytic domain"/>
    <property type="match status" value="1"/>
</dbReference>
<dbReference type="Gene3D" id="3.90.1750.10">
    <property type="entry name" value="Hect, E3 ligase catalytic domains"/>
    <property type="match status" value="1"/>
</dbReference>
<evidence type="ECO:0000256" key="4">
    <source>
        <dbReference type="ARBA" id="ARBA00022679"/>
    </source>
</evidence>
<dbReference type="InterPro" id="IPR035983">
    <property type="entry name" value="Hect_E3_ubiquitin_ligase"/>
</dbReference>
<dbReference type="GO" id="GO:0005737">
    <property type="term" value="C:cytoplasm"/>
    <property type="evidence" value="ECO:0007669"/>
    <property type="project" value="TreeGrafter"/>
</dbReference>
<organism evidence="8 9">
    <name type="scientific">Geodia barretti</name>
    <name type="common">Barrett's horny sponge</name>
    <dbReference type="NCBI Taxonomy" id="519541"/>
    <lineage>
        <taxon>Eukaryota</taxon>
        <taxon>Metazoa</taxon>
        <taxon>Porifera</taxon>
        <taxon>Demospongiae</taxon>
        <taxon>Heteroscleromorpha</taxon>
        <taxon>Tetractinellida</taxon>
        <taxon>Astrophorina</taxon>
        <taxon>Geodiidae</taxon>
        <taxon>Geodia</taxon>
    </lineage>
</organism>
<feature type="domain" description="HECT" evidence="7">
    <location>
        <begin position="1"/>
        <end position="155"/>
    </location>
</feature>
<name>A0AA35TYF7_GEOBA</name>
<dbReference type="FunFam" id="3.30.2160.10:FF:000003">
    <property type="entry name" value="E3 ubiquitin-protein ligase"/>
    <property type="match status" value="1"/>
</dbReference>
<accession>A0AA35TYF7</accession>
<dbReference type="PANTHER" id="PTHR11254:SF429">
    <property type="entry name" value="E3 UBIQUITIN-PROTEIN LIGASE SU(DX)"/>
    <property type="match status" value="1"/>
</dbReference>
<sequence length="155" mass="18658">MPFYKQMLGKKLTIQDLESIDPEFYNSLMWIKENNIEECGLEMFFSVDQETLGVLSNHELTPGGEDKAVTEENKEEYVEMMTQWRFKRGVEEQTKAFLDGFNEVVPLHWLQFFDERELELMLCGMQELHVGEWEKHTVYRNYTRNSKQIVWFWQV</sequence>